<gene>
    <name evidence="1" type="ORF">METZ01_LOCUS70272</name>
</gene>
<protein>
    <submittedName>
        <fullName evidence="1">Uncharacterized protein</fullName>
    </submittedName>
</protein>
<dbReference type="AlphaFoldDB" id="A0A381TPH7"/>
<dbReference type="EMBL" id="UINC01004866">
    <property type="protein sequence ID" value="SVA17418.1"/>
    <property type="molecule type" value="Genomic_DNA"/>
</dbReference>
<name>A0A381TPH7_9ZZZZ</name>
<sequence length="231" mass="26460">MTTPFNKTEAFKLGIIDKNGKVLRKRKELSSKERDSYKIMDTIAFNLKKLLQKLPGGKSKIASLGAALFLMKEETIIKESFPQSSFFEYHRNSFEEEFKQFINSQECFDSLQGMAQYLKEEEVQILLIPEDGPTVVTTGQAGLGTNPPGPSRRFAGAKVFKVPTTTFMRARLGKKKYARYRKILGEIDNGEEIRQYCLKNYKDPIVLEDERTGAMLYLRYGKDRDVSRLTV</sequence>
<organism evidence="1">
    <name type="scientific">marine metagenome</name>
    <dbReference type="NCBI Taxonomy" id="408172"/>
    <lineage>
        <taxon>unclassified sequences</taxon>
        <taxon>metagenomes</taxon>
        <taxon>ecological metagenomes</taxon>
    </lineage>
</organism>
<proteinExistence type="predicted"/>
<accession>A0A381TPH7</accession>
<evidence type="ECO:0000313" key="1">
    <source>
        <dbReference type="EMBL" id="SVA17418.1"/>
    </source>
</evidence>
<reference evidence="1" key="1">
    <citation type="submission" date="2018-05" db="EMBL/GenBank/DDBJ databases">
        <authorList>
            <person name="Lanie J.A."/>
            <person name="Ng W.-L."/>
            <person name="Kazmierczak K.M."/>
            <person name="Andrzejewski T.M."/>
            <person name="Davidsen T.M."/>
            <person name="Wayne K.J."/>
            <person name="Tettelin H."/>
            <person name="Glass J.I."/>
            <person name="Rusch D."/>
            <person name="Podicherti R."/>
            <person name="Tsui H.-C.T."/>
            <person name="Winkler M.E."/>
        </authorList>
    </citation>
    <scope>NUCLEOTIDE SEQUENCE</scope>
</reference>